<dbReference type="Pfam" id="PF07724">
    <property type="entry name" value="AAA_2"/>
    <property type="match status" value="1"/>
</dbReference>
<protein>
    <submittedName>
        <fullName evidence="7">Double Clp-N motif-containing P-loop nucleoside triphosphate hydrolases superfamily protein</fullName>
    </submittedName>
</protein>
<dbReference type="Pfam" id="PF26587">
    <property type="entry name" value="AAA_lid_SMAX1"/>
    <property type="match status" value="1"/>
</dbReference>
<dbReference type="GO" id="GO:0005524">
    <property type="term" value="F:ATP binding"/>
    <property type="evidence" value="ECO:0007669"/>
    <property type="project" value="InterPro"/>
</dbReference>
<evidence type="ECO:0000313" key="7">
    <source>
        <dbReference type="EMBL" id="PWA55782.1"/>
    </source>
</evidence>
<feature type="domain" description="Clp R" evidence="6">
    <location>
        <begin position="8"/>
        <end position="176"/>
    </location>
</feature>
<evidence type="ECO:0000259" key="6">
    <source>
        <dbReference type="PROSITE" id="PS51903"/>
    </source>
</evidence>
<dbReference type="InterPro" id="IPR027417">
    <property type="entry name" value="P-loop_NTPase"/>
</dbReference>
<dbReference type="InterPro" id="IPR003959">
    <property type="entry name" value="ATPase_AAA_core"/>
</dbReference>
<dbReference type="Gene3D" id="1.10.1780.10">
    <property type="entry name" value="Clp, N-terminal domain"/>
    <property type="match status" value="1"/>
</dbReference>
<proteinExistence type="inferred from homology"/>
<organism evidence="7 8">
    <name type="scientific">Artemisia annua</name>
    <name type="common">Sweet wormwood</name>
    <dbReference type="NCBI Taxonomy" id="35608"/>
    <lineage>
        <taxon>Eukaryota</taxon>
        <taxon>Viridiplantae</taxon>
        <taxon>Streptophyta</taxon>
        <taxon>Embryophyta</taxon>
        <taxon>Tracheophyta</taxon>
        <taxon>Spermatophyta</taxon>
        <taxon>Magnoliopsida</taxon>
        <taxon>eudicotyledons</taxon>
        <taxon>Gunneridae</taxon>
        <taxon>Pentapetalae</taxon>
        <taxon>asterids</taxon>
        <taxon>campanulids</taxon>
        <taxon>Asterales</taxon>
        <taxon>Asteraceae</taxon>
        <taxon>Asteroideae</taxon>
        <taxon>Anthemideae</taxon>
        <taxon>Artemisiinae</taxon>
        <taxon>Artemisia</taxon>
    </lineage>
</organism>
<dbReference type="EMBL" id="PKPP01006665">
    <property type="protein sequence ID" value="PWA55782.1"/>
    <property type="molecule type" value="Genomic_DNA"/>
</dbReference>
<evidence type="ECO:0000256" key="2">
    <source>
        <dbReference type="ARBA" id="ARBA00022737"/>
    </source>
</evidence>
<evidence type="ECO:0000256" key="1">
    <source>
        <dbReference type="ARBA" id="ARBA00008675"/>
    </source>
</evidence>
<accession>A0A2U1M3E7</accession>
<keyword evidence="2 5" id="KW-0677">Repeat</keyword>
<dbReference type="Pfam" id="PF23569">
    <property type="entry name" value="NBD_SMAX1"/>
    <property type="match status" value="1"/>
</dbReference>
<evidence type="ECO:0000313" key="8">
    <source>
        <dbReference type="Proteomes" id="UP000245207"/>
    </source>
</evidence>
<dbReference type="InterPro" id="IPR036628">
    <property type="entry name" value="Clp_N_dom_sf"/>
</dbReference>
<reference evidence="7 8" key="1">
    <citation type="journal article" date="2018" name="Mol. Plant">
        <title>The genome of Artemisia annua provides insight into the evolution of Asteraceae family and artemisinin biosynthesis.</title>
        <authorList>
            <person name="Shen Q."/>
            <person name="Zhang L."/>
            <person name="Liao Z."/>
            <person name="Wang S."/>
            <person name="Yan T."/>
            <person name="Shi P."/>
            <person name="Liu M."/>
            <person name="Fu X."/>
            <person name="Pan Q."/>
            <person name="Wang Y."/>
            <person name="Lv Z."/>
            <person name="Lu X."/>
            <person name="Zhang F."/>
            <person name="Jiang W."/>
            <person name="Ma Y."/>
            <person name="Chen M."/>
            <person name="Hao X."/>
            <person name="Li L."/>
            <person name="Tang Y."/>
            <person name="Lv G."/>
            <person name="Zhou Y."/>
            <person name="Sun X."/>
            <person name="Brodelius P.E."/>
            <person name="Rose J.K.C."/>
            <person name="Tang K."/>
        </authorList>
    </citation>
    <scope>NUCLEOTIDE SEQUENCE [LARGE SCALE GENOMIC DNA]</scope>
    <source>
        <strain evidence="8">cv. Huhao1</strain>
        <tissue evidence="7">Leaf</tissue>
    </source>
</reference>
<dbReference type="InterPro" id="IPR058954">
    <property type="entry name" value="AAA_lid_SMAX1"/>
</dbReference>
<dbReference type="GO" id="GO:0016887">
    <property type="term" value="F:ATP hydrolysis activity"/>
    <property type="evidence" value="ECO:0007669"/>
    <property type="project" value="InterPro"/>
</dbReference>
<comment type="similarity">
    <text evidence="1">Belongs to the ClpA/ClpB family.</text>
</comment>
<comment type="caution">
    <text evidence="7">The sequence shown here is derived from an EMBL/GenBank/DDBJ whole genome shotgun (WGS) entry which is preliminary data.</text>
</comment>
<dbReference type="OrthoDB" id="1723324at2759"/>
<dbReference type="PANTHER" id="PTHR43572:SF38">
    <property type="entry name" value="PROTEIN SMAX1-LIKE 6"/>
    <property type="match status" value="1"/>
</dbReference>
<dbReference type="STRING" id="35608.A0A2U1M3E7"/>
<gene>
    <name evidence="7" type="ORF">CTI12_AA278640</name>
</gene>
<keyword evidence="3" id="KW-0805">Transcription regulation</keyword>
<dbReference type="InterPro" id="IPR058680">
    <property type="entry name" value="NBD_SMAX1-like"/>
</dbReference>
<dbReference type="PROSITE" id="PS51903">
    <property type="entry name" value="CLP_R"/>
    <property type="match status" value="1"/>
</dbReference>
<sequence length="942" mass="104200">MPTPVNIARQCLSPESVQALDEAVTIASRRCHAQTSSLHVVTALLSLPSSPLRDACTRARNSAYASRIQFKALELCLSVSVDRLPTTPQRVDEPPVSNSLMAAIKRSQANQRRQPENFHMYQQMAACSNNVSTVKVELQNLILSVLDDPVVSRVFGDSGFRSSDIKISVLRPVHRGLYKGHPIFLCNLSSSNSFSFPFNGFLENNEIYKKINEVRSYKKRCNPLLVGLSGNDTVRIFLETLRKTQGTKGDYVISVRDEVVKFVSGSCDVSLLDEKLKEVGDVVKESVGCGVVVDYGDLKCLTGENESSLDSVKVVVRKLGELVDVYGGRVWLIGYAESSDVCMQFFKMFPRVVEEWDLHVLPTDSIRPSMAETYPKSSLMESFVPFGGFFSMPSDIRSPLRISEYFGSLCHICDDKFKLEVNAISKGGPYGSVSDLYRSTLPTWLQTTQFSSNANMDVAQAQDDPVLVSAKISGLQKKWQSICQRLHHGEPCMQMLPKATYTVGPRVPSVIGFKLPEHACQNAGNHNTSSIESECNTITKSNSTKVKDTTTVCSLSSSSDVSGNSVTTDLGLGGNRSLNPLDQKDFKLVYSSLFTRVGRQEEALSVISQTIARTKARSGPSRGGIWFGFVGPDRAAKKKTAVALAEVLLGSRQNLISVDLSDLDFMNGCDLKLRGKNIVDFIADELIKKQPSVVFLENIDMADIVTQHHLYRAVTTGRFSDSHGRDVSINNAIFVLTSKLFGVNEVEGGPVEYTEENVLKAKCGPIRVSVGFDLGDMKPSPKVVSVTPVCKNKRKLDCSLYLDLNQPADESDTDYDSAPENSNSWLEDVFKHVDEKVSFEAFDFDLLAENILNQIGDCFEKTVGLNCSLEIDYKLMEQILKASCFLETKKTDDWIEQFLGEAFVKAHRTFSLGPHSVLKLFTAEMLEEQPADLLLPDRIIMT</sequence>
<dbReference type="Gene3D" id="3.40.50.300">
    <property type="entry name" value="P-loop containing nucleotide triphosphate hydrolases"/>
    <property type="match status" value="1"/>
</dbReference>
<dbReference type="SUPFAM" id="SSF81923">
    <property type="entry name" value="Double Clp-N motif"/>
    <property type="match status" value="1"/>
</dbReference>
<dbReference type="InterPro" id="IPR004176">
    <property type="entry name" value="Clp_R_N"/>
</dbReference>
<name>A0A2U1M3E7_ARTAN</name>
<keyword evidence="8" id="KW-1185">Reference proteome</keyword>
<dbReference type="InterPro" id="IPR051650">
    <property type="entry name" value="SL_signaling_regulator"/>
</dbReference>
<evidence type="ECO:0000256" key="5">
    <source>
        <dbReference type="PROSITE-ProRule" id="PRU01251"/>
    </source>
</evidence>
<dbReference type="PANTHER" id="PTHR43572">
    <property type="entry name" value="CHAPERONE PROTEIN CLPD, CHLOROPLASTIC"/>
    <property type="match status" value="1"/>
</dbReference>
<evidence type="ECO:0000256" key="3">
    <source>
        <dbReference type="ARBA" id="ARBA00023015"/>
    </source>
</evidence>
<dbReference type="SUPFAM" id="SSF52540">
    <property type="entry name" value="P-loop containing nucleoside triphosphate hydrolases"/>
    <property type="match status" value="1"/>
</dbReference>
<keyword evidence="7" id="KW-0378">Hydrolase</keyword>
<dbReference type="Proteomes" id="UP000245207">
    <property type="component" value="Unassembled WGS sequence"/>
</dbReference>
<dbReference type="AlphaFoldDB" id="A0A2U1M3E7"/>
<evidence type="ECO:0000256" key="4">
    <source>
        <dbReference type="ARBA" id="ARBA00023163"/>
    </source>
</evidence>
<keyword evidence="4" id="KW-0804">Transcription</keyword>